<dbReference type="PANTHER" id="PTHR11439:SF509">
    <property type="entry name" value="RNA-DIRECTED DNA POLYMERASE"/>
    <property type="match status" value="1"/>
</dbReference>
<keyword evidence="3" id="KW-1185">Reference proteome</keyword>
<accession>A0ABQ5AHC4</accession>
<dbReference type="Proteomes" id="UP001151760">
    <property type="component" value="Unassembled WGS sequence"/>
</dbReference>
<dbReference type="CDD" id="cd09272">
    <property type="entry name" value="RNase_HI_RT_Ty1"/>
    <property type="match status" value="1"/>
</dbReference>
<reference evidence="2" key="2">
    <citation type="submission" date="2022-01" db="EMBL/GenBank/DDBJ databases">
        <authorList>
            <person name="Yamashiro T."/>
            <person name="Shiraishi A."/>
            <person name="Satake H."/>
            <person name="Nakayama K."/>
        </authorList>
    </citation>
    <scope>NUCLEOTIDE SEQUENCE</scope>
</reference>
<comment type="caution">
    <text evidence="2">The sequence shown here is derived from an EMBL/GenBank/DDBJ whole genome shotgun (WGS) entry which is preliminary data.</text>
</comment>
<evidence type="ECO:0000313" key="3">
    <source>
        <dbReference type="Proteomes" id="UP001151760"/>
    </source>
</evidence>
<dbReference type="EMBL" id="BQNB010012293">
    <property type="protein sequence ID" value="GJT01733.1"/>
    <property type="molecule type" value="Genomic_DNA"/>
</dbReference>
<gene>
    <name evidence="2" type="ORF">Tco_0822902</name>
</gene>
<dbReference type="InterPro" id="IPR013103">
    <property type="entry name" value="RVT_2"/>
</dbReference>
<evidence type="ECO:0000259" key="1">
    <source>
        <dbReference type="Pfam" id="PF07727"/>
    </source>
</evidence>
<evidence type="ECO:0000313" key="2">
    <source>
        <dbReference type="EMBL" id="GJT01733.1"/>
    </source>
</evidence>
<name>A0ABQ5AHC4_9ASTR</name>
<feature type="domain" description="Reverse transcriptase Ty1/copia-type" evidence="1">
    <location>
        <begin position="12"/>
        <end position="140"/>
    </location>
</feature>
<sequence length="397" mass="46055">MQEELHEFERLEVWELVPRPYKVIVITLKWIYMVKLDELRGILKNKAKLVARGYRQEDGIDFEESFASVARLEAVRIFLTFAAHMNMIVYQMDVKTKFLNGILREKVYVSQPDGFVDPDNPNHVYRLKKALYELKQAPRVCLRGIFLNQSKYALESLKKYGIESCDPMDTPMVEKSKLYEDTQGKAVDHTHYCGMVSTLMYLTSSRPDLVYAICMCVRYQARPTEKHLHAVKRIFRYLRGTVNQGLWYLKDSAIALTAFADADHAGCQDTRRSTSGSMQLLGDRLVSWSSKRQKSAAISSTEAKYIALSGCCAQVLWMRSQLTDYGLRFNKIPIYHFIKEQVKNGVIELYFVRTEYQFADIFTKALCRERIEFLIDKLGMRSFSHETLKELADEAEE</sequence>
<organism evidence="2 3">
    <name type="scientific">Tanacetum coccineum</name>
    <dbReference type="NCBI Taxonomy" id="301880"/>
    <lineage>
        <taxon>Eukaryota</taxon>
        <taxon>Viridiplantae</taxon>
        <taxon>Streptophyta</taxon>
        <taxon>Embryophyta</taxon>
        <taxon>Tracheophyta</taxon>
        <taxon>Spermatophyta</taxon>
        <taxon>Magnoliopsida</taxon>
        <taxon>eudicotyledons</taxon>
        <taxon>Gunneridae</taxon>
        <taxon>Pentapetalae</taxon>
        <taxon>asterids</taxon>
        <taxon>campanulids</taxon>
        <taxon>Asterales</taxon>
        <taxon>Asteraceae</taxon>
        <taxon>Asteroideae</taxon>
        <taxon>Anthemideae</taxon>
        <taxon>Anthemidinae</taxon>
        <taxon>Tanacetum</taxon>
    </lineage>
</organism>
<protein>
    <submittedName>
        <fullName evidence="2">Retrotransposon protein, putative, ty1-copia subclass</fullName>
    </submittedName>
</protein>
<dbReference type="PANTHER" id="PTHR11439">
    <property type="entry name" value="GAG-POL-RELATED RETROTRANSPOSON"/>
    <property type="match status" value="1"/>
</dbReference>
<proteinExistence type="predicted"/>
<dbReference type="Pfam" id="PF07727">
    <property type="entry name" value="RVT_2"/>
    <property type="match status" value="1"/>
</dbReference>
<reference evidence="2" key="1">
    <citation type="journal article" date="2022" name="Int. J. Mol. Sci.">
        <title>Draft Genome of Tanacetum Coccineum: Genomic Comparison of Closely Related Tanacetum-Family Plants.</title>
        <authorList>
            <person name="Yamashiro T."/>
            <person name="Shiraishi A."/>
            <person name="Nakayama K."/>
            <person name="Satake H."/>
        </authorList>
    </citation>
    <scope>NUCLEOTIDE SEQUENCE</scope>
</reference>